<evidence type="ECO:0000313" key="8">
    <source>
        <dbReference type="RefSeq" id="XP_045574392.1"/>
    </source>
</evidence>
<dbReference type="PANTHER" id="PTHR47051:SF1">
    <property type="entry name" value="NESTIN"/>
    <property type="match status" value="1"/>
</dbReference>
<feature type="region of interest" description="Disordered" evidence="5">
    <location>
        <begin position="973"/>
        <end position="1017"/>
    </location>
</feature>
<evidence type="ECO:0000256" key="1">
    <source>
        <dbReference type="ARBA" id="ARBA00022754"/>
    </source>
</evidence>
<feature type="compositionally biased region" description="Polar residues" evidence="5">
    <location>
        <begin position="1703"/>
        <end position="1713"/>
    </location>
</feature>
<feature type="region of interest" description="Disordered" evidence="5">
    <location>
        <begin position="1275"/>
        <end position="1946"/>
    </location>
</feature>
<feature type="compositionally biased region" description="Polar residues" evidence="5">
    <location>
        <begin position="1198"/>
        <end position="1207"/>
    </location>
</feature>
<feature type="region of interest" description="Disordered" evidence="5">
    <location>
        <begin position="2243"/>
        <end position="2273"/>
    </location>
</feature>
<feature type="compositionally biased region" description="Polar residues" evidence="5">
    <location>
        <begin position="1891"/>
        <end position="1906"/>
    </location>
</feature>
<feature type="compositionally biased region" description="Basic and acidic residues" evidence="5">
    <location>
        <begin position="1934"/>
        <end position="1946"/>
    </location>
</feature>
<feature type="compositionally biased region" description="Basic and acidic residues" evidence="5">
    <location>
        <begin position="804"/>
        <end position="819"/>
    </location>
</feature>
<feature type="compositionally biased region" description="Basic and acidic residues" evidence="5">
    <location>
        <begin position="1724"/>
        <end position="1742"/>
    </location>
</feature>
<dbReference type="InterPro" id="IPR018039">
    <property type="entry name" value="IF_conserved"/>
</dbReference>
<feature type="compositionally biased region" description="Polar residues" evidence="5">
    <location>
        <begin position="1570"/>
        <end position="1580"/>
    </location>
</feature>
<dbReference type="Proteomes" id="UP001652741">
    <property type="component" value="Chromosome ssa05"/>
</dbReference>
<dbReference type="Pfam" id="PF00038">
    <property type="entry name" value="Filament"/>
    <property type="match status" value="1"/>
</dbReference>
<feature type="compositionally biased region" description="Basic and acidic residues" evidence="5">
    <location>
        <begin position="1686"/>
        <end position="1697"/>
    </location>
</feature>
<feature type="compositionally biased region" description="Polar residues" evidence="5">
    <location>
        <begin position="2150"/>
        <end position="2164"/>
    </location>
</feature>
<feature type="region of interest" description="Disordered" evidence="5">
    <location>
        <begin position="1040"/>
        <end position="1091"/>
    </location>
</feature>
<reference evidence="8" key="1">
    <citation type="submission" date="2025-08" db="UniProtKB">
        <authorList>
            <consortium name="RefSeq"/>
        </authorList>
    </citation>
    <scope>IDENTIFICATION</scope>
</reference>
<dbReference type="Gene3D" id="1.20.5.170">
    <property type="match status" value="1"/>
</dbReference>
<feature type="region of interest" description="Disordered" evidence="5">
    <location>
        <begin position="1190"/>
        <end position="1209"/>
    </location>
</feature>
<comment type="similarity">
    <text evidence="3">Belongs to the intermediate filament family.</text>
</comment>
<evidence type="ECO:0000259" key="6">
    <source>
        <dbReference type="PROSITE" id="PS51842"/>
    </source>
</evidence>
<feature type="compositionally biased region" description="Polar residues" evidence="5">
    <location>
        <begin position="1795"/>
        <end position="1818"/>
    </location>
</feature>
<dbReference type="PANTHER" id="PTHR47051">
    <property type="entry name" value="NESTIN"/>
    <property type="match status" value="1"/>
</dbReference>
<feature type="region of interest" description="Disordered" evidence="5">
    <location>
        <begin position="2329"/>
        <end position="2356"/>
    </location>
</feature>
<dbReference type="RefSeq" id="XP_045574392.1">
    <property type="nucleotide sequence ID" value="XM_045718436.1"/>
</dbReference>
<dbReference type="SUPFAM" id="SSF64593">
    <property type="entry name" value="Intermediate filament protein, coiled coil region"/>
    <property type="match status" value="2"/>
</dbReference>
<feature type="region of interest" description="Disordered" evidence="5">
    <location>
        <begin position="804"/>
        <end position="829"/>
    </location>
</feature>
<feature type="coiled-coil region" evidence="4">
    <location>
        <begin position="20"/>
        <end position="54"/>
    </location>
</feature>
<feature type="compositionally biased region" description="Basic and acidic residues" evidence="5">
    <location>
        <begin position="2252"/>
        <end position="2271"/>
    </location>
</feature>
<feature type="compositionally biased region" description="Polar residues" evidence="5">
    <location>
        <begin position="1299"/>
        <end position="1309"/>
    </location>
</feature>
<feature type="region of interest" description="Disordered" evidence="5">
    <location>
        <begin position="1219"/>
        <end position="1244"/>
    </location>
</feature>
<dbReference type="InterPro" id="IPR031211">
    <property type="entry name" value="Nestin"/>
</dbReference>
<feature type="compositionally biased region" description="Polar residues" evidence="5">
    <location>
        <begin position="1643"/>
        <end position="1653"/>
    </location>
</feature>
<feature type="region of interest" description="Disordered" evidence="5">
    <location>
        <begin position="2090"/>
        <end position="2122"/>
    </location>
</feature>
<keyword evidence="2 4" id="KW-0175">Coiled coil</keyword>
<accession>A0ABM3ETL7</accession>
<keyword evidence="7" id="KW-1185">Reference proteome</keyword>
<dbReference type="PROSITE" id="PS00226">
    <property type="entry name" value="IF_ROD_1"/>
    <property type="match status" value="1"/>
</dbReference>
<evidence type="ECO:0000256" key="5">
    <source>
        <dbReference type="SAM" id="MobiDB-lite"/>
    </source>
</evidence>
<dbReference type="Gene3D" id="1.20.5.1160">
    <property type="entry name" value="Vasodilator-stimulated phosphoprotein"/>
    <property type="match status" value="1"/>
</dbReference>
<dbReference type="PROSITE" id="PS51842">
    <property type="entry name" value="IF_ROD_2"/>
    <property type="match status" value="1"/>
</dbReference>
<evidence type="ECO:0000256" key="2">
    <source>
        <dbReference type="ARBA" id="ARBA00023054"/>
    </source>
</evidence>
<proteinExistence type="inferred from homology"/>
<feature type="compositionally biased region" description="Basic and acidic residues" evidence="5">
    <location>
        <begin position="1046"/>
        <end position="1062"/>
    </location>
</feature>
<feature type="region of interest" description="Disordered" evidence="5">
    <location>
        <begin position="2044"/>
        <end position="2067"/>
    </location>
</feature>
<dbReference type="GeneID" id="106605312"/>
<gene>
    <name evidence="8" type="primary">LOC106605312</name>
</gene>
<protein>
    <submittedName>
        <fullName evidence="8">Nestin isoform X2</fullName>
    </submittedName>
</protein>
<feature type="compositionally biased region" description="Acidic residues" evidence="5">
    <location>
        <begin position="2166"/>
        <end position="2177"/>
    </location>
</feature>
<feature type="region of interest" description="Disordered" evidence="5">
    <location>
        <begin position="917"/>
        <end position="942"/>
    </location>
</feature>
<feature type="region of interest" description="Disordered" evidence="5">
    <location>
        <begin position="2150"/>
        <end position="2181"/>
    </location>
</feature>
<dbReference type="InterPro" id="IPR039008">
    <property type="entry name" value="IF_rod_dom"/>
</dbReference>
<evidence type="ECO:0000313" key="7">
    <source>
        <dbReference type="Proteomes" id="UP001652741"/>
    </source>
</evidence>
<feature type="compositionally biased region" description="Polar residues" evidence="5">
    <location>
        <begin position="1316"/>
        <end position="1338"/>
    </location>
</feature>
<feature type="region of interest" description="Disordered" evidence="5">
    <location>
        <begin position="1956"/>
        <end position="1975"/>
    </location>
</feature>
<feature type="domain" description="IF rod" evidence="6">
    <location>
        <begin position="16"/>
        <end position="324"/>
    </location>
</feature>
<feature type="compositionally biased region" description="Basic and acidic residues" evidence="5">
    <location>
        <begin position="1604"/>
        <end position="1622"/>
    </location>
</feature>
<keyword evidence="1 3" id="KW-0403">Intermediate filament</keyword>
<organism evidence="7 8">
    <name type="scientific">Salmo salar</name>
    <name type="common">Atlantic salmon</name>
    <dbReference type="NCBI Taxonomy" id="8030"/>
    <lineage>
        <taxon>Eukaryota</taxon>
        <taxon>Metazoa</taxon>
        <taxon>Chordata</taxon>
        <taxon>Craniata</taxon>
        <taxon>Vertebrata</taxon>
        <taxon>Euteleostomi</taxon>
        <taxon>Actinopterygii</taxon>
        <taxon>Neopterygii</taxon>
        <taxon>Teleostei</taxon>
        <taxon>Protacanthopterygii</taxon>
        <taxon>Salmoniformes</taxon>
        <taxon>Salmonidae</taxon>
        <taxon>Salmoninae</taxon>
        <taxon>Salmo</taxon>
    </lineage>
</organism>
<feature type="compositionally biased region" description="Basic and acidic residues" evidence="5">
    <location>
        <begin position="2092"/>
        <end position="2113"/>
    </location>
</feature>
<feature type="coiled-coil region" evidence="4">
    <location>
        <begin position="208"/>
        <end position="288"/>
    </location>
</feature>
<dbReference type="SMART" id="SM01391">
    <property type="entry name" value="Filament"/>
    <property type="match status" value="1"/>
</dbReference>
<evidence type="ECO:0000256" key="3">
    <source>
        <dbReference type="RuleBase" id="RU000685"/>
    </source>
</evidence>
<sequence>MELHRLRHHHSHRTDDKLQMLNLNQRLETYLGRVRLLEEENKLLCQEIQALRGSGQGGRMGLEDKLSLARQEVEEAWREKDRVELELGSLGEELQVLGLQRQWVADAHGEVKKKLADSRKQMEEERRAQIWLREKVSQLEKQIQFQIQTHQEDVAGFQATLIHVRPALPPPPPQTGTQLPSLQELGEEYSQMAVRAWHEAAMVFQGQVDSLDESLNQARTRLAQVGQEKIESQLKLQALENELQSAQDKRQYLERSVAKQRDRQRQEIQNLQAHLDVLEMEKGALGNQIDTLLTESRGLLQLKMSLGMEVATYRALLDNENLKGDFSSTNQLRSTYISDGVPSSRGAKQSFQSQQATSHMIRPISTIHRASPRSNVTMMSASPIWTQNRVTLNETPKSCRKTEEEHIDFGVGSNHQVSCSPPYPEVPQDGISVDHFRPQDVHKEVNHAEPLSPPTAGADVVSWLGSDHKEQSMWDMEKEEEDQNTVRTWFAEEKPVLESAMSHQVETSFSMPTVFSTDAQELLSPSVSYERAGLVTGAHYAFSANDDNDLPFEMSFEKEEPLLDMPYGPMNASEERDLETASKDAEWAGNEGLESETASVLKQAFETFTSSQAFEYGAGKSYNKPIEFNQEDNMSYESSQASHGLEEAFRHVKRVEEDVINLPKEDENDMSNKHEEQLEDELHPYGYDKDNCERLGGFNKENDMTERIDEFNHENIINLTKEDDENDMSNKDEDQLEHELRPYGYGKDNWEILGGFNKENDMTERIDKFNQEEIISYESDQASHWSEEVFHHVERVVEGDIHFRKGDDENDMSNKREEQNALNPNGDVKDEWDRVEGYNEENGIGERMDDWKEGKYHMKEEEMWNNRETQPNRSDQEDIPSNVEKLNQFEQEHIPSGGEKLNQSEQRYINSNGEKLNQSEQEHIPSGGEKLNISDNDKEDHEANLCQNNSVSWRAELEGDSYAQDNTLADTHPLIRYKSDETDVNTQASHMGESDSSDGEEDREVCQTGTDTWGEGKSKQFDTMEYLYEESEVDVIDQESNMGSTHQEDMDASQTKEHAKQENDEENAGDQLIQKAEEEQSYEELTEPGEYSMVCSDEDYNEETIDRLVEQELENLSISSYSEHFTGQMIESESVLSLQIESHTELSQTQDILYSEEVEQIHSERLNQSEQEYIPSGGEKLNLYEQEHIPSDREKLNQSESEYTTSGGEKLNLYVQEHTPSDGEKLNQSEQKYIPSGGEKVNQSEPEYIISGGEKLNQSEAEYITSGGEKLNLYAQEYLPSDGEKMNPSVPEHIPSNGEKLNQSEQENIPSGGEKLNQSEAENIPSNGEKPNQSQQENIPLGGEKLNQSEQENLPSGGEKLNQSEQENIHLGGEKLNQSEQENLPSGGEKLNQSEQENLPLGGEKLNQSEPEYITSGGEKLNLYAQEHTPSDREKMNQSEQENIPSGGEKLNQSEADYITSGGETLNVKAQHIPSDGEKLNQSEQENIHLGGEKLNQSEPEYITSGGEKLNQSEQENIPSGGEKLNQSEQENIPSGGEKLNQSEQENIPSGGEKLNQSEPEYITSGGEKLNQSEQENIPSNREKMNPSEPEYTTSGGETLDICEQEHIPSDGEKINQPDSEHIPSNGEKLNVYVQEHIPSDGENLNQSEQENIPSGGEKLNQSEAENIISGGEKLNVHAQEYLPSDGEKMNPSEPEHIPSNGEKLNQSEQENLPSGGETLDICEQEHIPSDGEKMYKSEPEHILSNGEKLNQSEQENIPLGGKKLNQSEQENIPLGGKKLNQSEQENIPLGGKKLNQSEQENLPSAGENLNQSEQENLPSGGEKLNQSEAEDITSGGETLNVNAQEHIPSDREKLNQSEPEYIPSGREKLNLYEQEHIPSDREKMNPSEPEYTTSGGEKLNQSEQENIPLGREKLNQSEPEYIPSGGEKLNLYEQEHTPSDREKLNQSEQEYVISGGEKLNQSETEDITSGGEKLNQSEEQYIPSGGEKLNQFEQECLPSGGEKLNLSEQQNIPLGSEKLNQSEPEYITSGEYKLSLYEQEHIPSDREKMNQSDPEYIPSGGEKLNQSEQECISSEVRYSVHSRILMTSEHTSLRESSVEISKEESLAQDKEFSGGLGTEAVPDKIEGQDHQNLYMLTHADFTESHSIYSSLNSRPESQTNMNNLDIEESNSTDDESPNASQYLQPVTKANLTADQEDLLDVAVSHYENCNTLIEHSAEEVTSYQASNECLQTDEWEVLESPNKHLASRDPFAGHKRDSERSSKTDSEGQDLHSFLSSGVHNNFWGSNLETGASYQPDEPYDHVTELPNQNLALADNLSWVDLENPQAANWNTKMDSDTPKASTLGEEDKQMPSQVKQLVCRDVVEGVNVTSEDEGDSWSYGEE</sequence>
<evidence type="ECO:0000256" key="4">
    <source>
        <dbReference type="SAM" id="Coils"/>
    </source>
</evidence>
<name>A0ABM3ETL7_SALSA</name>
<feature type="compositionally biased region" description="Basic and acidic residues" evidence="5">
    <location>
        <begin position="1866"/>
        <end position="1886"/>
    </location>
</feature>